<evidence type="ECO:0000313" key="4">
    <source>
        <dbReference type="Proteomes" id="UP001139031"/>
    </source>
</evidence>
<keyword evidence="4" id="KW-1185">Reference proteome</keyword>
<reference evidence="3" key="1">
    <citation type="submission" date="2021-08" db="EMBL/GenBank/DDBJ databases">
        <authorList>
            <person name="Stevens D.C."/>
        </authorList>
    </citation>
    <scope>NUCLEOTIDE SEQUENCE</scope>
    <source>
        <strain evidence="3">DSM 53165</strain>
    </source>
</reference>
<accession>A0ABS7TM06</accession>
<dbReference type="SUPFAM" id="SSF51182">
    <property type="entry name" value="RmlC-like cupins"/>
    <property type="match status" value="1"/>
</dbReference>
<dbReference type="InterPro" id="IPR011051">
    <property type="entry name" value="RmlC_Cupin_sf"/>
</dbReference>
<protein>
    <submittedName>
        <fullName evidence="3">Cupin domain-containing protein</fullName>
    </submittedName>
</protein>
<name>A0ABS7TM06_9BACT</name>
<dbReference type="Pfam" id="PF07883">
    <property type="entry name" value="Cupin_2"/>
    <property type="match status" value="1"/>
</dbReference>
<evidence type="ECO:0000256" key="1">
    <source>
        <dbReference type="ARBA" id="ARBA00022723"/>
    </source>
</evidence>
<dbReference type="Gene3D" id="2.60.120.10">
    <property type="entry name" value="Jelly Rolls"/>
    <property type="match status" value="1"/>
</dbReference>
<dbReference type="Proteomes" id="UP001139031">
    <property type="component" value="Unassembled WGS sequence"/>
</dbReference>
<gene>
    <name evidence="3" type="ORF">K7C98_08265</name>
</gene>
<dbReference type="EMBL" id="JAIRAU010000005">
    <property type="protein sequence ID" value="MBZ5709253.1"/>
    <property type="molecule type" value="Genomic_DNA"/>
</dbReference>
<evidence type="ECO:0000259" key="2">
    <source>
        <dbReference type="Pfam" id="PF07883"/>
    </source>
</evidence>
<evidence type="ECO:0000313" key="3">
    <source>
        <dbReference type="EMBL" id="MBZ5709253.1"/>
    </source>
</evidence>
<dbReference type="PANTHER" id="PTHR35848">
    <property type="entry name" value="OXALATE-BINDING PROTEIN"/>
    <property type="match status" value="1"/>
</dbReference>
<keyword evidence="1" id="KW-0479">Metal-binding</keyword>
<sequence>MNDSNAATTHVIRPADIVWHKTELGREFWLSQDLVATDYTSRFSAQVTRFGPGGGSPPHSHTYNHAFYFLSGTCSVQIGEQTWHIAPGTFVKVPAHAQHRVTNTGTEDLVFLVIYDPPHSDGTP</sequence>
<feature type="domain" description="Cupin type-2" evidence="2">
    <location>
        <begin position="48"/>
        <end position="115"/>
    </location>
</feature>
<dbReference type="InterPro" id="IPR014710">
    <property type="entry name" value="RmlC-like_jellyroll"/>
</dbReference>
<proteinExistence type="predicted"/>
<organism evidence="3 4">
    <name type="scientific">Nannocystis pusilla</name>
    <dbReference type="NCBI Taxonomy" id="889268"/>
    <lineage>
        <taxon>Bacteria</taxon>
        <taxon>Pseudomonadati</taxon>
        <taxon>Myxococcota</taxon>
        <taxon>Polyangia</taxon>
        <taxon>Nannocystales</taxon>
        <taxon>Nannocystaceae</taxon>
        <taxon>Nannocystis</taxon>
    </lineage>
</organism>
<dbReference type="InterPro" id="IPR051610">
    <property type="entry name" value="GPI/OXD"/>
</dbReference>
<dbReference type="PANTHER" id="PTHR35848:SF6">
    <property type="entry name" value="CUPIN TYPE-2 DOMAIN-CONTAINING PROTEIN"/>
    <property type="match status" value="1"/>
</dbReference>
<dbReference type="RefSeq" id="WP_224191031.1">
    <property type="nucleotide sequence ID" value="NZ_JAIRAU010000005.1"/>
</dbReference>
<dbReference type="InterPro" id="IPR013096">
    <property type="entry name" value="Cupin_2"/>
</dbReference>
<comment type="caution">
    <text evidence="3">The sequence shown here is derived from an EMBL/GenBank/DDBJ whole genome shotgun (WGS) entry which is preliminary data.</text>
</comment>